<proteinExistence type="predicted"/>
<dbReference type="RefSeq" id="WP_103726992.1">
    <property type="nucleotide sequence ID" value="NZ_PQNY01000021.1"/>
</dbReference>
<evidence type="ECO:0000313" key="2">
    <source>
        <dbReference type="Proteomes" id="UP000237056"/>
    </source>
</evidence>
<sequence length="309" mass="35407">MTHIVNKTLLLFLLSFYSVFSQIETKNYTKISGTKCSILAPNGFIVSSNFNGLQNVEKGASIMITELPGSYFMMHENFNAENLKSRGMILISKETVDYNNSQATYIKVRQEANGIQYLKQIVMFGNQDYTVLANGIYPEKYKQIEKEIKTALFSIKYNKNEDISTIENVDFDIDLSTTNFIFTKQMSNTIIYTIDGKFPTEHPFFMAGKSISKINAKNKKEYSVERLKNLPNGKSITIESITSINIDGLDGYEIIGYGKNSKEEDEQIYQIMLYTESSDYYIMIGITSLENKDYLKTFKEIAQSFRIKK</sequence>
<evidence type="ECO:0000313" key="1">
    <source>
        <dbReference type="EMBL" id="POS00812.1"/>
    </source>
</evidence>
<dbReference type="OrthoDB" id="820611at2"/>
<organism evidence="1 2">
    <name type="scientific">Flavobacterium croceum DSM 17960</name>
    <dbReference type="NCBI Taxonomy" id="1121886"/>
    <lineage>
        <taxon>Bacteria</taxon>
        <taxon>Pseudomonadati</taxon>
        <taxon>Bacteroidota</taxon>
        <taxon>Flavobacteriia</taxon>
        <taxon>Flavobacteriales</taxon>
        <taxon>Flavobacteriaceae</taxon>
        <taxon>Flavobacterium</taxon>
    </lineage>
</organism>
<keyword evidence="2" id="KW-1185">Reference proteome</keyword>
<name>A0A2S4N4Z2_9FLAO</name>
<dbReference type="AlphaFoldDB" id="A0A2S4N4Z2"/>
<dbReference type="EMBL" id="PQNY01000021">
    <property type="protein sequence ID" value="POS00812.1"/>
    <property type="molecule type" value="Genomic_DNA"/>
</dbReference>
<dbReference type="Proteomes" id="UP000237056">
    <property type="component" value="Unassembled WGS sequence"/>
</dbReference>
<gene>
    <name evidence="1" type="ORF">Q361_12112</name>
</gene>
<protein>
    <submittedName>
        <fullName evidence="1">Uncharacterized protein</fullName>
    </submittedName>
</protein>
<reference evidence="1 2" key="1">
    <citation type="submission" date="2018-01" db="EMBL/GenBank/DDBJ databases">
        <title>Genomic Encyclopedia of Type Strains, Phase I: the one thousand microbial genomes (KMG-I) project.</title>
        <authorList>
            <person name="Goeker M."/>
        </authorList>
    </citation>
    <scope>NUCLEOTIDE SEQUENCE [LARGE SCALE GENOMIC DNA]</scope>
    <source>
        <strain evidence="1 2">DSM 17960</strain>
    </source>
</reference>
<accession>A0A2S4N4Z2</accession>
<comment type="caution">
    <text evidence="1">The sequence shown here is derived from an EMBL/GenBank/DDBJ whole genome shotgun (WGS) entry which is preliminary data.</text>
</comment>